<keyword evidence="14" id="KW-1185">Reference proteome</keyword>
<dbReference type="FunFam" id="2.40.100.10:FF:000025">
    <property type="entry name" value="Peptidyl-prolyl cis-trans isomerase CYP19-2"/>
    <property type="match status" value="1"/>
</dbReference>
<evidence type="ECO:0000256" key="3">
    <source>
        <dbReference type="ARBA" id="ARBA00010028"/>
    </source>
</evidence>
<evidence type="ECO:0000256" key="10">
    <source>
        <dbReference type="ARBA" id="ARBA00023242"/>
    </source>
</evidence>
<dbReference type="PANTHER" id="PTHR11071">
    <property type="entry name" value="PEPTIDYL-PROLYL CIS-TRANS ISOMERASE"/>
    <property type="match status" value="1"/>
</dbReference>
<dbReference type="EC" id="5.2.1.8" evidence="4"/>
<dbReference type="GO" id="GO:0016018">
    <property type="term" value="F:cyclosporin A binding"/>
    <property type="evidence" value="ECO:0007669"/>
    <property type="project" value="TreeGrafter"/>
</dbReference>
<evidence type="ECO:0000256" key="5">
    <source>
        <dbReference type="ARBA" id="ARBA00022664"/>
    </source>
</evidence>
<accession>A0A2A9MAY7</accession>
<dbReference type="GO" id="GO:0005681">
    <property type="term" value="C:spliceosomal complex"/>
    <property type="evidence" value="ECO:0007669"/>
    <property type="project" value="UniProtKB-KW"/>
</dbReference>
<comment type="subcellular location">
    <subcellularLocation>
        <location evidence="2">Nucleus</location>
    </subcellularLocation>
</comment>
<comment type="catalytic activity">
    <reaction evidence="1">
        <text>[protein]-peptidylproline (omega=180) = [protein]-peptidylproline (omega=0)</text>
        <dbReference type="Rhea" id="RHEA:16237"/>
        <dbReference type="Rhea" id="RHEA-COMP:10747"/>
        <dbReference type="Rhea" id="RHEA-COMP:10748"/>
        <dbReference type="ChEBI" id="CHEBI:83833"/>
        <dbReference type="ChEBI" id="CHEBI:83834"/>
        <dbReference type="EC" id="5.2.1.8"/>
    </reaction>
</comment>
<protein>
    <recommendedName>
        <fullName evidence="4">peptidylprolyl isomerase</fullName>
        <ecNumber evidence="4">5.2.1.8</ecNumber>
    </recommendedName>
</protein>
<evidence type="ECO:0000256" key="8">
    <source>
        <dbReference type="ARBA" id="ARBA00023187"/>
    </source>
</evidence>
<dbReference type="KEGG" id="bbes:BESB_082950"/>
<dbReference type="InterPro" id="IPR002130">
    <property type="entry name" value="Cyclophilin-type_PPIase_dom"/>
</dbReference>
<keyword evidence="6" id="KW-0747">Spliceosome</keyword>
<proteinExistence type="inferred from homology"/>
<dbReference type="AlphaFoldDB" id="A0A2A9MAY7"/>
<dbReference type="OrthoDB" id="408413at2759"/>
<evidence type="ECO:0000259" key="12">
    <source>
        <dbReference type="PROSITE" id="PS50072"/>
    </source>
</evidence>
<dbReference type="Proteomes" id="UP000224006">
    <property type="component" value="Chromosome VIII"/>
</dbReference>
<dbReference type="STRING" id="94643.A0A2A9MAY7"/>
<dbReference type="GeneID" id="40313221"/>
<feature type="compositionally biased region" description="Basic and acidic residues" evidence="11">
    <location>
        <begin position="430"/>
        <end position="443"/>
    </location>
</feature>
<feature type="compositionally biased region" description="Basic and acidic residues" evidence="11">
    <location>
        <begin position="201"/>
        <end position="214"/>
    </location>
</feature>
<dbReference type="GO" id="GO:0005737">
    <property type="term" value="C:cytoplasm"/>
    <property type="evidence" value="ECO:0007669"/>
    <property type="project" value="TreeGrafter"/>
</dbReference>
<feature type="domain" description="PPIase cyclophilin-type" evidence="12">
    <location>
        <begin position="7"/>
        <end position="173"/>
    </location>
</feature>
<feature type="compositionally biased region" description="Basic and acidic residues" evidence="11">
    <location>
        <begin position="292"/>
        <end position="310"/>
    </location>
</feature>
<keyword evidence="9" id="KW-0413">Isomerase</keyword>
<keyword evidence="8" id="KW-0508">mRNA splicing</keyword>
<evidence type="ECO:0000256" key="9">
    <source>
        <dbReference type="ARBA" id="ARBA00023235"/>
    </source>
</evidence>
<feature type="region of interest" description="Disordered" evidence="11">
    <location>
        <begin position="418"/>
        <end position="459"/>
    </location>
</feature>
<dbReference type="GO" id="GO:0006397">
    <property type="term" value="P:mRNA processing"/>
    <property type="evidence" value="ECO:0007669"/>
    <property type="project" value="UniProtKB-KW"/>
</dbReference>
<dbReference type="PANTHER" id="PTHR11071:SF561">
    <property type="entry name" value="PEPTIDYL-PROLYL CIS-TRANS ISOMERASE D-RELATED"/>
    <property type="match status" value="1"/>
</dbReference>
<feature type="region of interest" description="Disordered" evidence="11">
    <location>
        <begin position="201"/>
        <end position="246"/>
    </location>
</feature>
<dbReference type="VEuPathDB" id="ToxoDB:BESB_082950"/>
<keyword evidence="7" id="KW-0697">Rotamase</keyword>
<evidence type="ECO:0000256" key="2">
    <source>
        <dbReference type="ARBA" id="ARBA00004123"/>
    </source>
</evidence>
<dbReference type="SUPFAM" id="SSF50891">
    <property type="entry name" value="Cyclophilin-like"/>
    <property type="match status" value="1"/>
</dbReference>
<feature type="region of interest" description="Disordered" evidence="11">
    <location>
        <begin position="281"/>
        <end position="401"/>
    </location>
</feature>
<evidence type="ECO:0000313" key="14">
    <source>
        <dbReference type="Proteomes" id="UP000224006"/>
    </source>
</evidence>
<feature type="compositionally biased region" description="Basic and acidic residues" evidence="11">
    <location>
        <begin position="383"/>
        <end position="401"/>
    </location>
</feature>
<dbReference type="GO" id="GO:0008380">
    <property type="term" value="P:RNA splicing"/>
    <property type="evidence" value="ECO:0007669"/>
    <property type="project" value="UniProtKB-KW"/>
</dbReference>
<dbReference type="PROSITE" id="PS50072">
    <property type="entry name" value="CSA_PPIASE_2"/>
    <property type="match status" value="1"/>
</dbReference>
<dbReference type="EMBL" id="NWUJ01000009">
    <property type="protein sequence ID" value="PFH33096.1"/>
    <property type="molecule type" value="Genomic_DNA"/>
</dbReference>
<evidence type="ECO:0000256" key="11">
    <source>
        <dbReference type="SAM" id="MobiDB-lite"/>
    </source>
</evidence>
<feature type="compositionally biased region" description="Low complexity" evidence="11">
    <location>
        <begin position="328"/>
        <end position="338"/>
    </location>
</feature>
<reference evidence="13 14" key="1">
    <citation type="submission" date="2017-09" db="EMBL/GenBank/DDBJ databases">
        <title>Genome sequencing of Besnoitia besnoiti strain Bb-Ger1.</title>
        <authorList>
            <person name="Schares G."/>
            <person name="Venepally P."/>
            <person name="Lorenzi H.A."/>
        </authorList>
    </citation>
    <scope>NUCLEOTIDE SEQUENCE [LARGE SCALE GENOMIC DNA]</scope>
    <source>
        <strain evidence="13 14">Bb-Ger1</strain>
    </source>
</reference>
<dbReference type="Gene3D" id="2.40.100.10">
    <property type="entry name" value="Cyclophilin-like"/>
    <property type="match status" value="1"/>
</dbReference>
<dbReference type="PRINTS" id="PR00153">
    <property type="entry name" value="CSAPPISMRASE"/>
</dbReference>
<dbReference type="RefSeq" id="XP_029217105.1">
    <property type="nucleotide sequence ID" value="XM_029366645.1"/>
</dbReference>
<feature type="compositionally biased region" description="Acidic residues" evidence="11">
    <location>
        <begin position="281"/>
        <end position="291"/>
    </location>
</feature>
<gene>
    <name evidence="13" type="ORF">BESB_082950</name>
</gene>
<keyword evidence="10" id="KW-0539">Nucleus</keyword>
<feature type="compositionally biased region" description="Acidic residues" evidence="11">
    <location>
        <begin position="344"/>
        <end position="369"/>
    </location>
</feature>
<sequence>MGKFTVYFDISIGSKAGSRLVFELFNDITPKAAENFRGLCTGEYGVSGRTGKPLHYLGTSFFRVVEGVLIQGGDIQNDDGTGGECVWGGSFRDENFVRRHAQAGCLAMANNGRHTNGSQFYITLRKASALDGKHVVVGQLVEGMEVLRAMQLVPVDPKTGKPRVPIVISGCGELGVATRRLNALHTTRTQLNEMMDRHVREQLKKQEDEHKLVDSESDASRSSSESSENETAEHRRKRERMKRKKQRYLKSALFKAEALLKQMQQEAAHDLKEKYAGLQVDEEDREEEEDEGHSSPQERAEPREAAGGDWRKKRKAQSGTAEDDAKARAAQSEAKAGAPKTGNEEIDVMLMDEEEESEGSEEGSEEDADNSARRSRILALRMKINEGRKLNNKEVLEEKRVWNDPVYEKRKAEGLVRSVLRQLHGEEDDSKTKGPEKKKGRSQDEEEDEDAEESRLRRGYMNDAAALIADKKLKEEKRGQKTFGWNVFNQDALYRAHKKRLTEVNFKEDEYRKQKEALGGVFYDPSSALVAADFKPTEAAKDRLVNSVENAQKRRRNFSRRRTFHEDDNVTYINERNRIYNEKIDRAFGASSLEIRQNLERGTAL</sequence>
<evidence type="ECO:0000256" key="1">
    <source>
        <dbReference type="ARBA" id="ARBA00000971"/>
    </source>
</evidence>
<comment type="similarity">
    <text evidence="3">Belongs to the SYF2 family.</text>
</comment>
<organism evidence="13 14">
    <name type="scientific">Besnoitia besnoiti</name>
    <name type="common">Apicomplexan protozoan</name>
    <dbReference type="NCBI Taxonomy" id="94643"/>
    <lineage>
        <taxon>Eukaryota</taxon>
        <taxon>Sar</taxon>
        <taxon>Alveolata</taxon>
        <taxon>Apicomplexa</taxon>
        <taxon>Conoidasida</taxon>
        <taxon>Coccidia</taxon>
        <taxon>Eucoccidiorida</taxon>
        <taxon>Eimeriorina</taxon>
        <taxon>Sarcocystidae</taxon>
        <taxon>Besnoitia</taxon>
    </lineage>
</organism>
<evidence type="ECO:0000256" key="4">
    <source>
        <dbReference type="ARBA" id="ARBA00013194"/>
    </source>
</evidence>
<evidence type="ECO:0000313" key="13">
    <source>
        <dbReference type="EMBL" id="PFH33096.1"/>
    </source>
</evidence>
<dbReference type="GO" id="GO:0003755">
    <property type="term" value="F:peptidyl-prolyl cis-trans isomerase activity"/>
    <property type="evidence" value="ECO:0007669"/>
    <property type="project" value="UniProtKB-KW"/>
</dbReference>
<feature type="compositionally biased region" description="Basic residues" evidence="11">
    <location>
        <begin position="234"/>
        <end position="246"/>
    </location>
</feature>
<evidence type="ECO:0000256" key="6">
    <source>
        <dbReference type="ARBA" id="ARBA00022728"/>
    </source>
</evidence>
<dbReference type="InterPro" id="IPR029000">
    <property type="entry name" value="Cyclophilin-like_dom_sf"/>
</dbReference>
<comment type="caution">
    <text evidence="13">The sequence shown here is derived from an EMBL/GenBank/DDBJ whole genome shotgun (WGS) entry which is preliminary data.</text>
</comment>
<dbReference type="InterPro" id="IPR013260">
    <property type="entry name" value="mRNA_splic_SYF2"/>
</dbReference>
<dbReference type="GO" id="GO:0006457">
    <property type="term" value="P:protein folding"/>
    <property type="evidence" value="ECO:0007669"/>
    <property type="project" value="TreeGrafter"/>
</dbReference>
<keyword evidence="5" id="KW-0507">mRNA processing</keyword>
<name>A0A2A9MAY7_BESBE</name>
<dbReference type="Pfam" id="PF00160">
    <property type="entry name" value="Pro_isomerase"/>
    <property type="match status" value="1"/>
</dbReference>
<dbReference type="Pfam" id="PF08231">
    <property type="entry name" value="SYF2"/>
    <property type="match status" value="1"/>
</dbReference>
<evidence type="ECO:0000256" key="7">
    <source>
        <dbReference type="ARBA" id="ARBA00023110"/>
    </source>
</evidence>